<sequence length="962" mass="107223">MAEAIGLGASILGIATFGAQVVTKLRTFSKSYTTADEKISELSASVALTTSILTDLGNTVGEYEIEFRIKAENFVAVKAACEMCFGRLKEALKKAKKSEEYGKGKEKMNGNGNGVGGGMSAWEKLMFALGGEQDLKDLVMAIERAKSNLQLLLDSVNLLVLKGLSKKKVLTEDQSEDLKVLIQHIPALLMALRDADMVNWVLKNPRRRGSAFSYGSGRYTDLKSLDISLLGNTEPVYVAMHVGSTDPLEKMGGQTKEEEGFTIENITSRGQFLGEEGLGTNESGEDIAKATSMEPEITMTEAPDKTQHEEVAPVEFNDAVGRKFSFPFHKCQTWFGIEELIKQVSTPVNSIWPQVREGRYDLTGPNGEIILPQLWESVIKPGLSITMHLLPTSRSSKQTLELHENQNRSPPLPKELYSGRSPEKVKVDPLSKSGASSKEEGSDNDLPEIVPPTPQNLSSPEIKETPTFYEGWSLECRSIPALPRIYVFCGLKLRVYPESDDVYECITKPFSKDKQELQGYVEKFKEGLTELENQSKISLISREIPESIRREIEDLLRDRNRAASDPWTWRIEALVNLPKTHKRRLFSFQKRGTKYAQSDTNWLVVLKGHIFDSSSDLLLFDLPERRHNPFVDISEEYYPDLILNKPVKGILNAPLLYGRLPPPPIPIMAVSSGLGSRYGHSKLRSSTHSVSLPKRRRVISPISSVSSFAKSHTSDAIVVKKKTRHRSGATLELAEETKRHLSVEGSSRIASGPKISHAELFLPADAGGLQFSHTEESRTVKSEDSGHSTYDDEYPDHLSYDDEYLGVPFSETTEQAIPYEIGEVNETSFAFSSQQPQGASPAKIGDAGSRGSSRELKDDFSENIIAGPSTPRRRQDRTSISPPNKYYQYCRYPYVMAEDMVKGEWQAKNEERPSDYGKSEFEGIWDDKLEDQPSQEEAERLMDEFLATFTEDAGCSTDTGDM</sequence>
<dbReference type="GO" id="GO:0006355">
    <property type="term" value="P:regulation of DNA-templated transcription"/>
    <property type="evidence" value="ECO:0007669"/>
    <property type="project" value="InterPro"/>
</dbReference>
<feature type="region of interest" description="Disordered" evidence="1">
    <location>
        <begin position="772"/>
        <end position="796"/>
    </location>
</feature>
<dbReference type="PANTHER" id="PTHR36167">
    <property type="entry name" value="C2H2 FINGER DOMAIN TRANSCRIPTION FACTOR (EUROFUNG)-RELATED"/>
    <property type="match status" value="1"/>
</dbReference>
<keyword evidence="4" id="KW-1185">Reference proteome</keyword>
<feature type="compositionally biased region" description="Basic and acidic residues" evidence="1">
    <location>
        <begin position="773"/>
        <end position="796"/>
    </location>
</feature>
<evidence type="ECO:0000256" key="1">
    <source>
        <dbReference type="SAM" id="MobiDB-lite"/>
    </source>
</evidence>
<dbReference type="Pfam" id="PF22893">
    <property type="entry name" value="ULD_2"/>
    <property type="match status" value="1"/>
</dbReference>
<organism evidence="3 4">
    <name type="scientific">Scytalidium lignicola</name>
    <name type="common">Hyphomycete</name>
    <dbReference type="NCBI Taxonomy" id="5539"/>
    <lineage>
        <taxon>Eukaryota</taxon>
        <taxon>Fungi</taxon>
        <taxon>Dikarya</taxon>
        <taxon>Ascomycota</taxon>
        <taxon>Pezizomycotina</taxon>
        <taxon>Leotiomycetes</taxon>
        <taxon>Leotiomycetes incertae sedis</taxon>
        <taxon>Scytalidium</taxon>
    </lineage>
</organism>
<proteinExistence type="predicted"/>
<protein>
    <recommendedName>
        <fullName evidence="2">Ubiquitin-like domain-containing protein</fullName>
    </recommendedName>
</protein>
<evidence type="ECO:0000313" key="4">
    <source>
        <dbReference type="Proteomes" id="UP000258309"/>
    </source>
</evidence>
<dbReference type="EMBL" id="NCSJ02000023">
    <property type="protein sequence ID" value="RFU34275.1"/>
    <property type="molecule type" value="Genomic_DNA"/>
</dbReference>
<dbReference type="AlphaFoldDB" id="A0A3E2HLN9"/>
<reference evidence="3 4" key="1">
    <citation type="submission" date="2018-05" db="EMBL/GenBank/DDBJ databases">
        <title>Draft genome sequence of Scytalidium lignicola DSM 105466, a ubiquitous saprotrophic fungus.</title>
        <authorList>
            <person name="Buettner E."/>
            <person name="Gebauer A.M."/>
            <person name="Hofrichter M."/>
            <person name="Liers C."/>
            <person name="Kellner H."/>
        </authorList>
    </citation>
    <scope>NUCLEOTIDE SEQUENCE [LARGE SCALE GENOMIC DNA]</scope>
    <source>
        <strain evidence="3 4">DSM 105466</strain>
    </source>
</reference>
<feature type="domain" description="Ubiquitin-like" evidence="2">
    <location>
        <begin position="310"/>
        <end position="392"/>
    </location>
</feature>
<dbReference type="InterPro" id="IPR054464">
    <property type="entry name" value="ULD_fung"/>
</dbReference>
<evidence type="ECO:0000313" key="3">
    <source>
        <dbReference type="EMBL" id="RFU34275.1"/>
    </source>
</evidence>
<dbReference type="PANTHER" id="PTHR36167:SF4">
    <property type="entry name" value="FUNGAL N-TERMINAL DOMAIN-CONTAINING PROTEIN"/>
    <property type="match status" value="1"/>
</dbReference>
<dbReference type="OrthoDB" id="5431013at2759"/>
<feature type="region of interest" description="Disordered" evidence="1">
    <location>
        <begin position="830"/>
        <end position="882"/>
    </location>
</feature>
<comment type="caution">
    <text evidence="3">The sequence shown here is derived from an EMBL/GenBank/DDBJ whole genome shotgun (WGS) entry which is preliminary data.</text>
</comment>
<name>A0A3E2HLN9_SCYLI</name>
<dbReference type="InterPro" id="IPR039327">
    <property type="entry name" value="CON7-like"/>
</dbReference>
<accession>A0A3E2HLN9</accession>
<feature type="non-terminal residue" evidence="3">
    <location>
        <position position="1"/>
    </location>
</feature>
<feature type="region of interest" description="Disordered" evidence="1">
    <location>
        <begin position="397"/>
        <end position="462"/>
    </location>
</feature>
<dbReference type="Proteomes" id="UP000258309">
    <property type="component" value="Unassembled WGS sequence"/>
</dbReference>
<gene>
    <name evidence="3" type="ORF">B7463_g2056</name>
</gene>
<evidence type="ECO:0000259" key="2">
    <source>
        <dbReference type="Pfam" id="PF22893"/>
    </source>
</evidence>
<feature type="non-terminal residue" evidence="3">
    <location>
        <position position="962"/>
    </location>
</feature>